<dbReference type="GO" id="GO:0005524">
    <property type="term" value="F:ATP binding"/>
    <property type="evidence" value="ECO:0007669"/>
    <property type="project" value="UniProtKB-KW"/>
</dbReference>
<evidence type="ECO:0000256" key="4">
    <source>
        <dbReference type="ARBA" id="ARBA00022605"/>
    </source>
</evidence>
<evidence type="ECO:0000256" key="9">
    <source>
        <dbReference type="ARBA" id="ARBA00048141"/>
    </source>
</evidence>
<dbReference type="Pfam" id="PF00696">
    <property type="entry name" value="AA_kinase"/>
    <property type="match status" value="1"/>
</dbReference>
<dbReference type="InterPro" id="IPR036393">
    <property type="entry name" value="AceGlu_kinase-like_sf"/>
</dbReference>
<evidence type="ECO:0000256" key="2">
    <source>
        <dbReference type="ARBA" id="ARBA00013065"/>
    </source>
</evidence>
<evidence type="ECO:0000256" key="5">
    <source>
        <dbReference type="ARBA" id="ARBA00022679"/>
    </source>
</evidence>
<evidence type="ECO:0000256" key="3">
    <source>
        <dbReference type="ARBA" id="ARBA00022571"/>
    </source>
</evidence>
<dbReference type="InterPro" id="IPR004662">
    <property type="entry name" value="AcgluKinase_fam"/>
</dbReference>
<organism evidence="12 13">
    <name type="scientific">Eiseniibacteriota bacterium</name>
    <dbReference type="NCBI Taxonomy" id="2212470"/>
    <lineage>
        <taxon>Bacteria</taxon>
        <taxon>Candidatus Eiseniibacteriota</taxon>
    </lineage>
</organism>
<evidence type="ECO:0000259" key="11">
    <source>
        <dbReference type="Pfam" id="PF00696"/>
    </source>
</evidence>
<dbReference type="GO" id="GO:0006526">
    <property type="term" value="P:L-arginine biosynthetic process"/>
    <property type="evidence" value="ECO:0007669"/>
    <property type="project" value="UniProtKB-KW"/>
</dbReference>
<gene>
    <name evidence="12" type="primary">argB</name>
    <name evidence="12" type="ORF">E6K73_03475</name>
</gene>
<proteinExistence type="predicted"/>
<keyword evidence="5 12" id="KW-0808">Transferase</keyword>
<evidence type="ECO:0000256" key="8">
    <source>
        <dbReference type="ARBA" id="ARBA00022840"/>
    </source>
</evidence>
<accession>A0A538SLI0</accession>
<protein>
    <recommendedName>
        <fullName evidence="2">acetylglutamate kinase</fullName>
        <ecNumber evidence="2">2.7.2.8</ecNumber>
    </recommendedName>
</protein>
<dbReference type="GO" id="GO:0003991">
    <property type="term" value="F:acetylglutamate kinase activity"/>
    <property type="evidence" value="ECO:0007669"/>
    <property type="project" value="UniProtKB-EC"/>
</dbReference>
<dbReference type="Proteomes" id="UP000320184">
    <property type="component" value="Unassembled WGS sequence"/>
</dbReference>
<dbReference type="EC" id="2.7.2.8" evidence="2"/>
<comment type="pathway">
    <text evidence="1">Amino-acid biosynthesis; L-arginine biosynthesis; N(2)-acetyl-L-ornithine from L-glutamate: step 2/4.</text>
</comment>
<dbReference type="EMBL" id="VBOT01000039">
    <property type="protein sequence ID" value="TMQ52230.1"/>
    <property type="molecule type" value="Genomic_DNA"/>
</dbReference>
<feature type="region of interest" description="Disordered" evidence="10">
    <location>
        <begin position="1"/>
        <end position="100"/>
    </location>
</feature>
<dbReference type="PANTHER" id="PTHR23342">
    <property type="entry name" value="N-ACETYLGLUTAMATE SYNTHASE"/>
    <property type="match status" value="1"/>
</dbReference>
<dbReference type="InterPro" id="IPR001048">
    <property type="entry name" value="Asp/Glu/Uridylate_kinase"/>
</dbReference>
<feature type="domain" description="Aspartate/glutamate/uridylate kinase" evidence="11">
    <location>
        <begin position="104"/>
        <end position="330"/>
    </location>
</feature>
<comment type="caution">
    <text evidence="12">The sequence shown here is derived from an EMBL/GenBank/DDBJ whole genome shotgun (WGS) entry which is preliminary data.</text>
</comment>
<dbReference type="AlphaFoldDB" id="A0A538SLI0"/>
<keyword evidence="8" id="KW-0067">ATP-binding</keyword>
<dbReference type="NCBIfam" id="TIGR00761">
    <property type="entry name" value="argB"/>
    <property type="match status" value="1"/>
</dbReference>
<keyword evidence="3" id="KW-0055">Arginine biosynthesis</keyword>
<evidence type="ECO:0000256" key="6">
    <source>
        <dbReference type="ARBA" id="ARBA00022741"/>
    </source>
</evidence>
<sequence length="361" mass="36332">MARDPFGQDLESLRRGRDHDPSRAHAAGRGGARQPGEGRGGPGGPEPQPDAGLAGELGSAGPRDSVVKGREPENGSARAVVRGDRHVRPSPNALQAPGAPAGPVVVKIGGRSLDGSWAPSELAAEVASIAGPALLVHGGGGEVSEWCARLSIEPSFIEGLRVTDPETLEVAVAVLAGLANKRLVAVLREAGVDAVGLSALDGGIAEVALHPDAGRLGAVGRVDRVRPGLLEVLIGQGRVPVLASIGACRGRLLNINADELAAPLSAGVKARALVLLSDTHGLRLGGDLVRRLTSAEVGAALASPDVQGGMLPKLRAAAQAIANGVASVHIGAWSGPGTLHRLLAGEAGTTIVPEEATVTRG</sequence>
<keyword evidence="4" id="KW-0028">Amino-acid biosynthesis</keyword>
<dbReference type="CDD" id="cd04238">
    <property type="entry name" value="AAK_NAGK-like"/>
    <property type="match status" value="1"/>
</dbReference>
<keyword evidence="7 12" id="KW-0418">Kinase</keyword>
<evidence type="ECO:0000313" key="12">
    <source>
        <dbReference type="EMBL" id="TMQ52230.1"/>
    </source>
</evidence>
<evidence type="ECO:0000256" key="1">
    <source>
        <dbReference type="ARBA" id="ARBA00004828"/>
    </source>
</evidence>
<feature type="compositionally biased region" description="Gly residues" evidence="10">
    <location>
        <begin position="28"/>
        <end position="43"/>
    </location>
</feature>
<dbReference type="PANTHER" id="PTHR23342:SF0">
    <property type="entry name" value="N-ACETYLGLUTAMATE SYNTHASE, MITOCHONDRIAL"/>
    <property type="match status" value="1"/>
</dbReference>
<evidence type="ECO:0000256" key="7">
    <source>
        <dbReference type="ARBA" id="ARBA00022777"/>
    </source>
</evidence>
<dbReference type="SUPFAM" id="SSF53633">
    <property type="entry name" value="Carbamate kinase-like"/>
    <property type="match status" value="1"/>
</dbReference>
<reference evidence="12 13" key="1">
    <citation type="journal article" date="2019" name="Nat. Microbiol.">
        <title>Mediterranean grassland soil C-N compound turnover is dependent on rainfall and depth, and is mediated by genomically divergent microorganisms.</title>
        <authorList>
            <person name="Diamond S."/>
            <person name="Andeer P.F."/>
            <person name="Li Z."/>
            <person name="Crits-Christoph A."/>
            <person name="Burstein D."/>
            <person name="Anantharaman K."/>
            <person name="Lane K.R."/>
            <person name="Thomas B.C."/>
            <person name="Pan C."/>
            <person name="Northen T.R."/>
            <person name="Banfield J.F."/>
        </authorList>
    </citation>
    <scope>NUCLEOTIDE SEQUENCE [LARGE SCALE GENOMIC DNA]</scope>
    <source>
        <strain evidence="12">WS_3</strain>
    </source>
</reference>
<keyword evidence="6" id="KW-0547">Nucleotide-binding</keyword>
<comment type="catalytic activity">
    <reaction evidence="9">
        <text>N-acetyl-L-glutamate + ATP = N-acetyl-L-glutamyl 5-phosphate + ADP</text>
        <dbReference type="Rhea" id="RHEA:14629"/>
        <dbReference type="ChEBI" id="CHEBI:30616"/>
        <dbReference type="ChEBI" id="CHEBI:44337"/>
        <dbReference type="ChEBI" id="CHEBI:57936"/>
        <dbReference type="ChEBI" id="CHEBI:456216"/>
        <dbReference type="EC" id="2.7.2.8"/>
    </reaction>
</comment>
<evidence type="ECO:0000313" key="13">
    <source>
        <dbReference type="Proteomes" id="UP000320184"/>
    </source>
</evidence>
<feature type="compositionally biased region" description="Basic and acidic residues" evidence="10">
    <location>
        <begin position="11"/>
        <end position="23"/>
    </location>
</feature>
<evidence type="ECO:0000256" key="10">
    <source>
        <dbReference type="SAM" id="MobiDB-lite"/>
    </source>
</evidence>
<dbReference type="GO" id="GO:0005737">
    <property type="term" value="C:cytoplasm"/>
    <property type="evidence" value="ECO:0007669"/>
    <property type="project" value="InterPro"/>
</dbReference>
<dbReference type="Gene3D" id="3.40.1160.10">
    <property type="entry name" value="Acetylglutamate kinase-like"/>
    <property type="match status" value="1"/>
</dbReference>
<name>A0A538SLI0_UNCEI</name>